<evidence type="ECO:0000313" key="3">
    <source>
        <dbReference type="Proteomes" id="UP000799444"/>
    </source>
</evidence>
<protein>
    <submittedName>
        <fullName evidence="2">Uncharacterized protein</fullName>
    </submittedName>
</protein>
<gene>
    <name evidence="2" type="ORF">EJ04DRAFT_507414</name>
</gene>
<reference evidence="2" key="1">
    <citation type="journal article" date="2020" name="Stud. Mycol.">
        <title>101 Dothideomycetes genomes: a test case for predicting lifestyles and emergence of pathogens.</title>
        <authorList>
            <person name="Haridas S."/>
            <person name="Albert R."/>
            <person name="Binder M."/>
            <person name="Bloem J."/>
            <person name="Labutti K."/>
            <person name="Salamov A."/>
            <person name="Andreopoulos B."/>
            <person name="Baker S."/>
            <person name="Barry K."/>
            <person name="Bills G."/>
            <person name="Bluhm B."/>
            <person name="Cannon C."/>
            <person name="Castanera R."/>
            <person name="Culley D."/>
            <person name="Daum C."/>
            <person name="Ezra D."/>
            <person name="Gonzalez J."/>
            <person name="Henrissat B."/>
            <person name="Kuo A."/>
            <person name="Liang C."/>
            <person name="Lipzen A."/>
            <person name="Lutzoni F."/>
            <person name="Magnuson J."/>
            <person name="Mondo S."/>
            <person name="Nolan M."/>
            <person name="Ohm R."/>
            <person name="Pangilinan J."/>
            <person name="Park H.-J."/>
            <person name="Ramirez L."/>
            <person name="Alfaro M."/>
            <person name="Sun H."/>
            <person name="Tritt A."/>
            <person name="Yoshinaga Y."/>
            <person name="Zwiers L.-H."/>
            <person name="Turgeon B."/>
            <person name="Goodwin S."/>
            <person name="Spatafora J."/>
            <person name="Crous P."/>
            <person name="Grigoriev I."/>
        </authorList>
    </citation>
    <scope>NUCLEOTIDE SEQUENCE</scope>
    <source>
        <strain evidence="2">CBS 125425</strain>
    </source>
</reference>
<organism evidence="2 3">
    <name type="scientific">Polyplosphaeria fusca</name>
    <dbReference type="NCBI Taxonomy" id="682080"/>
    <lineage>
        <taxon>Eukaryota</taxon>
        <taxon>Fungi</taxon>
        <taxon>Dikarya</taxon>
        <taxon>Ascomycota</taxon>
        <taxon>Pezizomycotina</taxon>
        <taxon>Dothideomycetes</taxon>
        <taxon>Pleosporomycetidae</taxon>
        <taxon>Pleosporales</taxon>
        <taxon>Tetraplosphaeriaceae</taxon>
        <taxon>Polyplosphaeria</taxon>
    </lineage>
</organism>
<evidence type="ECO:0000313" key="2">
    <source>
        <dbReference type="EMBL" id="KAF2740975.1"/>
    </source>
</evidence>
<dbReference type="InterPro" id="IPR022085">
    <property type="entry name" value="OpdG"/>
</dbReference>
<dbReference type="EMBL" id="ML996098">
    <property type="protein sequence ID" value="KAF2740975.1"/>
    <property type="molecule type" value="Genomic_DNA"/>
</dbReference>
<name>A0A9P4RA70_9PLEO</name>
<dbReference type="PANTHER" id="PTHR38797">
    <property type="entry name" value="NUCLEAR PORE COMPLEX PROTEIN NUP85-RELATED"/>
    <property type="match status" value="1"/>
</dbReference>
<dbReference type="Pfam" id="PF12311">
    <property type="entry name" value="DUF3632"/>
    <property type="match status" value="1"/>
</dbReference>
<proteinExistence type="predicted"/>
<dbReference type="PANTHER" id="PTHR38797:SF4">
    <property type="entry name" value="NUCLEAR PORE COMPLEX PROTEIN NUP85"/>
    <property type="match status" value="1"/>
</dbReference>
<dbReference type="InterPro" id="IPR053204">
    <property type="entry name" value="Oxopyrrolidines_Biosynth-assoc"/>
</dbReference>
<accession>A0A9P4RA70</accession>
<sequence>MEYFYALLTRSGVFDLWIYAIWAMRAALEEELTDDGPNDAHEPGTKVQKYDGLVPGAAMWVLGLGEELYEKEEDLTPSAPNQGKPGRPGKLWTDGKAEFSEARWKFWKKRFGEVMEIEGTRKETVDIAKQAYELMQKIDGEGA</sequence>
<comment type="caution">
    <text evidence="2">The sequence shown here is derived from an EMBL/GenBank/DDBJ whole genome shotgun (WGS) entry which is preliminary data.</text>
</comment>
<dbReference type="OrthoDB" id="3350591at2759"/>
<keyword evidence="3" id="KW-1185">Reference proteome</keyword>
<evidence type="ECO:0000256" key="1">
    <source>
        <dbReference type="SAM" id="MobiDB-lite"/>
    </source>
</evidence>
<dbReference type="Proteomes" id="UP000799444">
    <property type="component" value="Unassembled WGS sequence"/>
</dbReference>
<feature type="region of interest" description="Disordered" evidence="1">
    <location>
        <begin position="72"/>
        <end position="93"/>
    </location>
</feature>
<dbReference type="AlphaFoldDB" id="A0A9P4RA70"/>